<evidence type="ECO:0000256" key="7">
    <source>
        <dbReference type="SAM" id="MobiDB-lite"/>
    </source>
</evidence>
<evidence type="ECO:0000313" key="8">
    <source>
        <dbReference type="EMBL" id="SZF04747.1"/>
    </source>
</evidence>
<organism evidence="8 9">
    <name type="scientific">Blumeria hordei</name>
    <name type="common">Barley powdery mildew</name>
    <name type="synonym">Blumeria graminis f. sp. hordei</name>
    <dbReference type="NCBI Taxonomy" id="2867405"/>
    <lineage>
        <taxon>Eukaryota</taxon>
        <taxon>Fungi</taxon>
        <taxon>Dikarya</taxon>
        <taxon>Ascomycota</taxon>
        <taxon>Pezizomycotina</taxon>
        <taxon>Leotiomycetes</taxon>
        <taxon>Erysiphales</taxon>
        <taxon>Erysiphaceae</taxon>
        <taxon>Blumeria</taxon>
    </lineage>
</organism>
<protein>
    <recommendedName>
        <fullName evidence="10">Centromere protein X</fullName>
    </recommendedName>
</protein>
<keyword evidence="3" id="KW-0227">DNA damage</keyword>
<dbReference type="Proteomes" id="UP000275772">
    <property type="component" value="Unassembled WGS sequence"/>
</dbReference>
<evidence type="ECO:0000256" key="1">
    <source>
        <dbReference type="ARBA" id="ARBA00004123"/>
    </source>
</evidence>
<evidence type="ECO:0008006" key="10">
    <source>
        <dbReference type="Google" id="ProtNLM"/>
    </source>
</evidence>
<gene>
    <name evidence="8" type="ORF">BLGHR1_15545</name>
</gene>
<feature type="compositionally biased region" description="Pro residues" evidence="7">
    <location>
        <begin position="1"/>
        <end position="11"/>
    </location>
</feature>
<proteinExistence type="inferred from homology"/>
<dbReference type="EMBL" id="UNSH01000067">
    <property type="protein sequence ID" value="SZF04747.1"/>
    <property type="molecule type" value="Genomic_DNA"/>
</dbReference>
<evidence type="ECO:0000313" key="9">
    <source>
        <dbReference type="Proteomes" id="UP000275772"/>
    </source>
</evidence>
<comment type="similarity">
    <text evidence="2">Belongs to the CENP-X/MHF2 family.</text>
</comment>
<dbReference type="GO" id="GO:0003677">
    <property type="term" value="F:DNA binding"/>
    <property type="evidence" value="ECO:0007669"/>
    <property type="project" value="UniProtKB-KW"/>
</dbReference>
<dbReference type="PANTHER" id="PTHR28680:SF1">
    <property type="entry name" value="CENTROMERE PROTEIN X"/>
    <property type="match status" value="1"/>
</dbReference>
<dbReference type="GO" id="GO:0000712">
    <property type="term" value="P:resolution of meiotic recombination intermediates"/>
    <property type="evidence" value="ECO:0007669"/>
    <property type="project" value="TreeGrafter"/>
</dbReference>
<keyword evidence="5" id="KW-0234">DNA repair</keyword>
<feature type="compositionally biased region" description="Low complexity" evidence="7">
    <location>
        <begin position="63"/>
        <end position="75"/>
    </location>
</feature>
<dbReference type="PANTHER" id="PTHR28680">
    <property type="entry name" value="CENTROMERE PROTEIN X"/>
    <property type="match status" value="1"/>
</dbReference>
<feature type="region of interest" description="Disordered" evidence="7">
    <location>
        <begin position="1"/>
        <end position="131"/>
    </location>
</feature>
<keyword evidence="6" id="KW-0539">Nucleus</keyword>
<evidence type="ECO:0000256" key="5">
    <source>
        <dbReference type="ARBA" id="ARBA00023204"/>
    </source>
</evidence>
<dbReference type="Pfam" id="PF09415">
    <property type="entry name" value="CENP-X"/>
    <property type="match status" value="1"/>
</dbReference>
<comment type="subcellular location">
    <subcellularLocation>
        <location evidence="1">Nucleus</location>
    </subcellularLocation>
</comment>
<evidence type="ECO:0000256" key="2">
    <source>
        <dbReference type="ARBA" id="ARBA00009359"/>
    </source>
</evidence>
<feature type="compositionally biased region" description="Basic and acidic residues" evidence="7">
    <location>
        <begin position="165"/>
        <end position="181"/>
    </location>
</feature>
<dbReference type="AlphaFoldDB" id="A0A383UXW6"/>
<accession>A0A383UXW6</accession>
<dbReference type="GO" id="GO:0051382">
    <property type="term" value="P:kinetochore assembly"/>
    <property type="evidence" value="ECO:0007669"/>
    <property type="project" value="InterPro"/>
</dbReference>
<dbReference type="GO" id="GO:0031297">
    <property type="term" value="P:replication fork processing"/>
    <property type="evidence" value="ECO:0007669"/>
    <property type="project" value="TreeGrafter"/>
</dbReference>
<name>A0A383UXW6_BLUHO</name>
<dbReference type="Gene3D" id="6.10.130.30">
    <property type="match status" value="1"/>
</dbReference>
<sequence>MPPKPFNPPRPSSSVASTPVSVAGSGKERAFRINKLTPASGSSRSQKVKASSGKGIKKKPRISAASLARLPSLSPGTSDDRDSSPDLNPEEEAGEEEDDDIFNEVIETSTRPRIHDSSRSTRTRVTSYNDVTSAEKDRSELVIPRDLTSVLLNEMFKKGGSGKDSTSEGADRVENTRETRRTRLTKQAVGAVAKYLDIFVREAVARAAWEGIERGGNGVLEVEDLERLAPQLLLDF</sequence>
<feature type="region of interest" description="Disordered" evidence="7">
    <location>
        <begin position="158"/>
        <end position="181"/>
    </location>
</feature>
<evidence type="ECO:0000256" key="6">
    <source>
        <dbReference type="ARBA" id="ARBA00023242"/>
    </source>
</evidence>
<keyword evidence="4" id="KW-0238">DNA-binding</keyword>
<feature type="compositionally biased region" description="Low complexity" evidence="7">
    <location>
        <begin position="12"/>
        <end position="25"/>
    </location>
</feature>
<feature type="compositionally biased region" description="Acidic residues" evidence="7">
    <location>
        <begin position="88"/>
        <end position="102"/>
    </location>
</feature>
<dbReference type="GO" id="GO:0071821">
    <property type="term" value="C:FANCM-MHF complex"/>
    <property type="evidence" value="ECO:0007669"/>
    <property type="project" value="TreeGrafter"/>
</dbReference>
<dbReference type="InterPro" id="IPR018552">
    <property type="entry name" value="CENP-X"/>
</dbReference>
<dbReference type="VEuPathDB" id="FungiDB:BLGHR1_15545"/>
<evidence type="ECO:0000256" key="4">
    <source>
        <dbReference type="ARBA" id="ARBA00023125"/>
    </source>
</evidence>
<dbReference type="GO" id="GO:0006281">
    <property type="term" value="P:DNA repair"/>
    <property type="evidence" value="ECO:0007669"/>
    <property type="project" value="UniProtKB-KW"/>
</dbReference>
<evidence type="ECO:0000256" key="3">
    <source>
        <dbReference type="ARBA" id="ARBA00022763"/>
    </source>
</evidence>
<reference evidence="8 9" key="1">
    <citation type="submission" date="2017-11" db="EMBL/GenBank/DDBJ databases">
        <authorList>
            <person name="Kracher B."/>
        </authorList>
    </citation>
    <scope>NUCLEOTIDE SEQUENCE [LARGE SCALE GENOMIC DNA]</scope>
    <source>
        <strain evidence="8 9">RACE1</strain>
    </source>
</reference>
<dbReference type="CDD" id="cd22921">
    <property type="entry name" value="HFD_CENP-X"/>
    <property type="match status" value="1"/>
</dbReference>
<feature type="compositionally biased region" description="Polar residues" evidence="7">
    <location>
        <begin position="37"/>
        <end position="49"/>
    </location>
</feature>